<evidence type="ECO:0000256" key="3">
    <source>
        <dbReference type="ARBA" id="ARBA00022679"/>
    </source>
</evidence>
<feature type="transmembrane region" description="Helical" evidence="7">
    <location>
        <begin position="6"/>
        <end position="28"/>
    </location>
</feature>
<feature type="transmembrane region" description="Helical" evidence="7">
    <location>
        <begin position="92"/>
        <end position="111"/>
    </location>
</feature>
<feature type="transmembrane region" description="Helical" evidence="7">
    <location>
        <begin position="156"/>
        <end position="178"/>
    </location>
</feature>
<keyword evidence="3 8" id="KW-0808">Transferase</keyword>
<evidence type="ECO:0000256" key="7">
    <source>
        <dbReference type="SAM" id="Phobius"/>
    </source>
</evidence>
<dbReference type="AlphaFoldDB" id="A0A098E5Y7"/>
<evidence type="ECO:0000256" key="1">
    <source>
        <dbReference type="ARBA" id="ARBA00004651"/>
    </source>
</evidence>
<evidence type="ECO:0000256" key="2">
    <source>
        <dbReference type="ARBA" id="ARBA00022475"/>
    </source>
</evidence>
<evidence type="ECO:0000256" key="6">
    <source>
        <dbReference type="ARBA" id="ARBA00023136"/>
    </source>
</evidence>
<reference evidence="8" key="1">
    <citation type="submission" date="2014-09" db="EMBL/GenBank/DDBJ databases">
        <authorList>
            <person name="Probst J Alexander"/>
        </authorList>
    </citation>
    <scope>NUCLEOTIDE SEQUENCE</scope>
</reference>
<accession>A0A098E5Y7</accession>
<dbReference type="PANTHER" id="PTHR22926:SF3">
    <property type="entry name" value="UNDECAPRENYL-PHOSPHATE ALPHA-N-ACETYLGLUCOSAMINYL 1-PHOSPHATE TRANSFERASE"/>
    <property type="match status" value="1"/>
</dbReference>
<keyword evidence="4 7" id="KW-0812">Transmembrane</keyword>
<dbReference type="GO" id="GO:0016780">
    <property type="term" value="F:phosphotransferase activity, for other substituted phosphate groups"/>
    <property type="evidence" value="ECO:0007669"/>
    <property type="project" value="InterPro"/>
</dbReference>
<sequence length="347" mass="37703">MEFTLLIVGFISFVISFLVPYLTLPRLIRKLKAIGMTGKDINKPDKQEVAEMGGLAVVIGLCGGILVFTGIITYVNEIFEISLIDITDGKNLTLIFASLSTILVIAIIGILDDLFDLRHSVKAVIPVFASFPLVAIVSVGSPAINIPFIGEINFGVFYALVLIPIAITGCSNITNMLAGFNGMEAGMGITMSLSLAVIALFIGTPESFIAFILLISLAGALLGFLKYNWFPAKVFPGDVGNLTIGAVIATAVIIGNFESYGVIVMLPFIIEFFVKLINNLPTKNWQGKYICGKLYPFNEKPISFAQWIMYLSKGISEKNLTLTFIGIELIFCIVAILIFFIPNLHNL</sequence>
<feature type="transmembrane region" description="Helical" evidence="7">
    <location>
        <begin position="319"/>
        <end position="341"/>
    </location>
</feature>
<dbReference type="GO" id="GO:0044038">
    <property type="term" value="P:cell wall macromolecule biosynthetic process"/>
    <property type="evidence" value="ECO:0007669"/>
    <property type="project" value="TreeGrafter"/>
</dbReference>
<dbReference type="PANTHER" id="PTHR22926">
    <property type="entry name" value="PHOSPHO-N-ACETYLMURAMOYL-PENTAPEPTIDE-TRANSFERASE"/>
    <property type="match status" value="1"/>
</dbReference>
<dbReference type="EMBL" id="CCXY01000032">
    <property type="protein sequence ID" value="CEG11177.1"/>
    <property type="molecule type" value="Genomic_DNA"/>
</dbReference>
<evidence type="ECO:0000313" key="8">
    <source>
        <dbReference type="EMBL" id="CEG11177.1"/>
    </source>
</evidence>
<dbReference type="GO" id="GO:0005886">
    <property type="term" value="C:plasma membrane"/>
    <property type="evidence" value="ECO:0007669"/>
    <property type="project" value="UniProtKB-SubCell"/>
</dbReference>
<feature type="transmembrane region" description="Helical" evidence="7">
    <location>
        <begin position="234"/>
        <end position="254"/>
    </location>
</feature>
<dbReference type="InterPro" id="IPR000715">
    <property type="entry name" value="Glycosyl_transferase_4"/>
</dbReference>
<keyword evidence="5 7" id="KW-1133">Transmembrane helix</keyword>
<dbReference type="GO" id="GO:0071555">
    <property type="term" value="P:cell wall organization"/>
    <property type="evidence" value="ECO:0007669"/>
    <property type="project" value="TreeGrafter"/>
</dbReference>
<proteinExistence type="predicted"/>
<feature type="transmembrane region" description="Helical" evidence="7">
    <location>
        <begin position="185"/>
        <end position="202"/>
    </location>
</feature>
<keyword evidence="6 7" id="KW-0472">Membrane</keyword>
<comment type="subcellular location">
    <subcellularLocation>
        <location evidence="1">Cell membrane</location>
        <topology evidence="1">Multi-pass membrane protein</topology>
    </subcellularLocation>
</comment>
<keyword evidence="2" id="KW-1003">Cell membrane</keyword>
<organism evidence="8">
    <name type="scientific">groundwater metagenome</name>
    <dbReference type="NCBI Taxonomy" id="717931"/>
    <lineage>
        <taxon>unclassified sequences</taxon>
        <taxon>metagenomes</taxon>
        <taxon>ecological metagenomes</taxon>
    </lineage>
</organism>
<feature type="transmembrane region" description="Helical" evidence="7">
    <location>
        <begin position="49"/>
        <end position="72"/>
    </location>
</feature>
<feature type="transmembrane region" description="Helical" evidence="7">
    <location>
        <begin position="123"/>
        <end position="144"/>
    </location>
</feature>
<evidence type="ECO:0000256" key="4">
    <source>
        <dbReference type="ARBA" id="ARBA00022692"/>
    </source>
</evidence>
<feature type="transmembrane region" description="Helical" evidence="7">
    <location>
        <begin position="208"/>
        <end position="227"/>
    </location>
</feature>
<evidence type="ECO:0000256" key="5">
    <source>
        <dbReference type="ARBA" id="ARBA00022989"/>
    </source>
</evidence>
<name>A0A098E5Y7_9ZZZZ</name>
<gene>
    <name evidence="8" type="ORF">MSIBF_A1270008</name>
</gene>
<dbReference type="Pfam" id="PF00953">
    <property type="entry name" value="Glycos_transf_4"/>
    <property type="match status" value="1"/>
</dbReference>
<protein>
    <submittedName>
        <fullName evidence="8">UDP-N-acetylglucosamine--dolichyl-phosphate N-acetylglucosaminephosphotransferase</fullName>
    </submittedName>
</protein>